<dbReference type="EMBL" id="JAEKFT010000028">
    <property type="protein sequence ID" value="MBT0963368.1"/>
    <property type="molecule type" value="Genomic_DNA"/>
</dbReference>
<name>A0A944H9F6_DENI1</name>
<dbReference type="Pfam" id="PF17645">
    <property type="entry name" value="Amdase"/>
    <property type="match status" value="1"/>
</dbReference>
<dbReference type="InterPro" id="IPR026286">
    <property type="entry name" value="MaiA/AMDase"/>
</dbReference>
<evidence type="ECO:0000313" key="1">
    <source>
        <dbReference type="EMBL" id="MBT0963368.1"/>
    </source>
</evidence>
<organism evidence="1 2">
    <name type="scientific">Denitromonas iodatirespirans</name>
    <dbReference type="NCBI Taxonomy" id="2795389"/>
    <lineage>
        <taxon>Bacteria</taxon>
        <taxon>Pseudomonadati</taxon>
        <taxon>Pseudomonadota</taxon>
        <taxon>Betaproteobacteria</taxon>
        <taxon>Rhodocyclales</taxon>
        <taxon>Zoogloeaceae</taxon>
        <taxon>Denitromonas</taxon>
    </lineage>
</organism>
<reference evidence="2" key="1">
    <citation type="journal article" date="2022" name="ISME J.">
        <title>Genetic and phylogenetic analysis of dissimilatory iodate-reducing bacteria identifies potential niches across the world's oceans.</title>
        <authorList>
            <person name="Reyes-Umana V."/>
            <person name="Henning Z."/>
            <person name="Lee K."/>
            <person name="Barnum T.P."/>
            <person name="Coates J.D."/>
        </authorList>
    </citation>
    <scope>NUCLEOTIDE SEQUENCE [LARGE SCALE GENOMIC DNA]</scope>
    <source>
        <strain evidence="2">IR12</strain>
    </source>
</reference>
<dbReference type="PIRSF" id="PIRSF015736">
    <property type="entry name" value="MI"/>
    <property type="match status" value="1"/>
</dbReference>
<evidence type="ECO:0000313" key="2">
    <source>
        <dbReference type="Proteomes" id="UP000694660"/>
    </source>
</evidence>
<proteinExistence type="predicted"/>
<keyword evidence="2" id="KW-1185">Reference proteome</keyword>
<dbReference type="Proteomes" id="UP000694660">
    <property type="component" value="Unassembled WGS sequence"/>
</dbReference>
<dbReference type="PANTHER" id="PTHR40267:SF1">
    <property type="entry name" value="BLR3294 PROTEIN"/>
    <property type="match status" value="1"/>
</dbReference>
<gene>
    <name evidence="1" type="ORF">I8J34_19465</name>
</gene>
<sequence length="256" mass="27375">MRIDTLPHHDPMTPAEQARIGLLALATDLCSEADLRRMLPDTVGLYSNRVRHENPMSLEALRRVADDLPRAGRDLLPGLGLDVVVYGCTSGTIALGEAETLALIARARPCHHQTTPVTASLAALAHLGARRVSILTPYRTEVNRALGEYYTSRGLEVLNVSGLDMDDDYAMTALDPGTLVDAGVAAMADEADALFISCTALRASRAVERLEAKLGRPVVTSNQAIAWHALHLTGLAAGPSAPGRLFRTPAQGFTHD</sequence>
<dbReference type="InterPro" id="IPR053714">
    <property type="entry name" value="Iso_Racemase_Enz_sf"/>
</dbReference>
<dbReference type="RefSeq" id="WP_214363304.1">
    <property type="nucleotide sequence ID" value="NZ_JAEKFT010000028.1"/>
</dbReference>
<comment type="caution">
    <text evidence="1">The sequence shown here is derived from an EMBL/GenBank/DDBJ whole genome shotgun (WGS) entry which is preliminary data.</text>
</comment>
<evidence type="ECO:0008006" key="3">
    <source>
        <dbReference type="Google" id="ProtNLM"/>
    </source>
</evidence>
<dbReference type="PANTHER" id="PTHR40267">
    <property type="entry name" value="BLR3294 PROTEIN"/>
    <property type="match status" value="1"/>
</dbReference>
<protein>
    <recommendedName>
        <fullName evidence="3">Asp/Glu racemase</fullName>
    </recommendedName>
</protein>
<accession>A0A944H9F6</accession>
<dbReference type="Gene3D" id="3.40.50.12500">
    <property type="match status" value="1"/>
</dbReference>
<dbReference type="AlphaFoldDB" id="A0A944H9F6"/>